<feature type="compositionally biased region" description="Low complexity" evidence="1">
    <location>
        <begin position="276"/>
        <end position="313"/>
    </location>
</feature>
<dbReference type="Gene3D" id="1.10.287.700">
    <property type="entry name" value="Helix hairpin bin"/>
    <property type="match status" value="1"/>
</dbReference>
<keyword evidence="3" id="KW-1185">Reference proteome</keyword>
<dbReference type="EMBL" id="JBHLTG010000001">
    <property type="protein sequence ID" value="MFC0677813.1"/>
    <property type="molecule type" value="Genomic_DNA"/>
</dbReference>
<feature type="compositionally biased region" description="Basic and acidic residues" evidence="1">
    <location>
        <begin position="241"/>
        <end position="273"/>
    </location>
</feature>
<feature type="compositionally biased region" description="Low complexity" evidence="1">
    <location>
        <begin position="95"/>
        <end position="117"/>
    </location>
</feature>
<feature type="region of interest" description="Disordered" evidence="1">
    <location>
        <begin position="231"/>
        <end position="313"/>
    </location>
</feature>
<dbReference type="Proteomes" id="UP001589896">
    <property type="component" value="Unassembled WGS sequence"/>
</dbReference>
<protein>
    <submittedName>
        <fullName evidence="2">DUF3618 domain-containing protein</fullName>
    </submittedName>
</protein>
<dbReference type="Pfam" id="PF12277">
    <property type="entry name" value="DUF3618"/>
    <property type="match status" value="1"/>
</dbReference>
<proteinExistence type="predicted"/>
<evidence type="ECO:0000313" key="2">
    <source>
        <dbReference type="EMBL" id="MFC0677813.1"/>
    </source>
</evidence>
<organism evidence="2 3">
    <name type="scientific">Lysobacter korlensis</name>
    <dbReference type="NCBI Taxonomy" id="553636"/>
    <lineage>
        <taxon>Bacteria</taxon>
        <taxon>Pseudomonadati</taxon>
        <taxon>Pseudomonadota</taxon>
        <taxon>Gammaproteobacteria</taxon>
        <taxon>Lysobacterales</taxon>
        <taxon>Lysobacteraceae</taxon>
        <taxon>Lysobacter</taxon>
    </lineage>
</organism>
<reference evidence="2 3" key="1">
    <citation type="submission" date="2024-09" db="EMBL/GenBank/DDBJ databases">
        <authorList>
            <person name="Sun Q."/>
            <person name="Mori K."/>
        </authorList>
    </citation>
    <scope>NUCLEOTIDE SEQUENCE [LARGE SCALE GENOMIC DNA]</scope>
    <source>
        <strain evidence="2 3">KCTC 23076</strain>
    </source>
</reference>
<sequence length="313" mass="32694">MNTQDTIRAESHKDPAQLEREIDQKRGHIEDIVSALESKLSPGEIFDRMLSMGKGNGGQFASNLADTIKANPVPALLTATGLVWLYSGRNKSPNSSTSTYRSSSTSTSGLSGTSTSSMYATGSIDSNSNSGGKLDAARDKLDSAKEKVSSAGHRVSESTRNAAHSVSETTRNAASTVGEKARGAAGSVRSGAQRANEGLHRMLEENPMAVGALAIAAGAMLGAIIPTTRKENELMGPTSDRLTDKAKEKAMEAKEKAKEAARTGRESLAEATREVTSASKSDSNDSSSDQLSGSITSTTTVSTTTASTPQRPH</sequence>
<name>A0ABV6RPG6_9GAMM</name>
<gene>
    <name evidence="2" type="ORF">ACFFGH_08175</name>
</gene>
<feature type="region of interest" description="Disordered" evidence="1">
    <location>
        <begin position="88"/>
        <end position="191"/>
    </location>
</feature>
<accession>A0ABV6RPG6</accession>
<comment type="caution">
    <text evidence="2">The sequence shown here is derived from an EMBL/GenBank/DDBJ whole genome shotgun (WGS) entry which is preliminary data.</text>
</comment>
<dbReference type="InterPro" id="IPR022062">
    <property type="entry name" value="DUF3618"/>
</dbReference>
<dbReference type="RefSeq" id="WP_386666820.1">
    <property type="nucleotide sequence ID" value="NZ_JBHLTG010000001.1"/>
</dbReference>
<feature type="compositionally biased region" description="Polar residues" evidence="1">
    <location>
        <begin position="118"/>
        <end position="131"/>
    </location>
</feature>
<evidence type="ECO:0000313" key="3">
    <source>
        <dbReference type="Proteomes" id="UP001589896"/>
    </source>
</evidence>
<evidence type="ECO:0000256" key="1">
    <source>
        <dbReference type="SAM" id="MobiDB-lite"/>
    </source>
</evidence>
<feature type="compositionally biased region" description="Polar residues" evidence="1">
    <location>
        <begin position="158"/>
        <end position="175"/>
    </location>
</feature>
<feature type="compositionally biased region" description="Basic and acidic residues" evidence="1">
    <location>
        <begin position="135"/>
        <end position="148"/>
    </location>
</feature>